<dbReference type="AlphaFoldDB" id="A0A088E3B7"/>
<evidence type="ECO:0000313" key="9">
    <source>
        <dbReference type="EMBL" id="AKV82842.1"/>
    </source>
</evidence>
<dbReference type="OrthoDB" id="33780at2157"/>
<proteinExistence type="predicted"/>
<dbReference type="InterPro" id="IPR052775">
    <property type="entry name" value="IUN_hydrolase"/>
</dbReference>
<dbReference type="EMBL" id="CP012176">
    <property type="protein sequence ID" value="AKV82842.1"/>
    <property type="molecule type" value="Genomic_DNA"/>
</dbReference>
<keyword evidence="1 4" id="KW-0378">Hydrolase</keyword>
<dbReference type="PATRIC" id="fig|43687.5.peg.787"/>
<name>A0A088E3B7_9CREN</name>
<dbReference type="Pfam" id="PF01156">
    <property type="entry name" value="IU_nuc_hydro"/>
    <property type="match status" value="1"/>
</dbReference>
<evidence type="ECO:0000313" key="5">
    <source>
        <dbReference type="EMBL" id="AKV73860.1"/>
    </source>
</evidence>
<dbReference type="PROSITE" id="PS01247">
    <property type="entry name" value="IUNH"/>
    <property type="match status" value="1"/>
</dbReference>
<dbReference type="SUPFAM" id="SSF53590">
    <property type="entry name" value="Nucleoside hydrolase"/>
    <property type="match status" value="1"/>
</dbReference>
<dbReference type="GeneID" id="91755228"/>
<dbReference type="Proteomes" id="UP000061362">
    <property type="component" value="Chromosome"/>
</dbReference>
<reference evidence="4 10" key="1">
    <citation type="journal article" date="2014" name="J. Bacteriol.">
        <title>Role of an Archaeal PitA Transporter in the Copper and Arsenic Resistance of Metallosphaera sedula, an Extreme Thermoacidophile.</title>
        <authorList>
            <person name="McCarthy S."/>
            <person name="Ai C."/>
            <person name="Wheaton G."/>
            <person name="Tevatia R."/>
            <person name="Eckrich V."/>
            <person name="Kelly R."/>
            <person name="Blum P."/>
        </authorList>
    </citation>
    <scope>NUCLEOTIDE SEQUENCE [LARGE SCALE GENOMIC DNA]</scope>
    <source>
        <strain evidence="4 10">CuR1</strain>
    </source>
</reference>
<dbReference type="Proteomes" id="UP000029084">
    <property type="component" value="Chromosome"/>
</dbReference>
<dbReference type="EMBL" id="CP012174">
    <property type="protein sequence ID" value="AKV78353.1"/>
    <property type="molecule type" value="Genomic_DNA"/>
</dbReference>
<evidence type="ECO:0000313" key="13">
    <source>
        <dbReference type="Proteomes" id="UP000062398"/>
    </source>
</evidence>
<evidence type="ECO:0000313" key="4">
    <source>
        <dbReference type="EMBL" id="AIM26929.1"/>
    </source>
</evidence>
<evidence type="ECO:0000313" key="11">
    <source>
        <dbReference type="Proteomes" id="UP000056255"/>
    </source>
</evidence>
<evidence type="ECO:0000259" key="3">
    <source>
        <dbReference type="Pfam" id="PF01156"/>
    </source>
</evidence>
<dbReference type="GO" id="GO:0016799">
    <property type="term" value="F:hydrolase activity, hydrolyzing N-glycosyl compounds"/>
    <property type="evidence" value="ECO:0007669"/>
    <property type="project" value="InterPro"/>
</dbReference>
<dbReference type="InterPro" id="IPR001910">
    <property type="entry name" value="Inosine/uridine_hydrolase_dom"/>
</dbReference>
<evidence type="ECO:0000313" key="6">
    <source>
        <dbReference type="EMBL" id="AKV76102.1"/>
    </source>
</evidence>
<dbReference type="EMBL" id="CP012172">
    <property type="protein sequence ID" value="AKV73860.1"/>
    <property type="molecule type" value="Genomic_DNA"/>
</dbReference>
<feature type="domain" description="Inosine/uridine-preferring nucleoside hydrolase" evidence="3">
    <location>
        <begin position="5"/>
        <end position="296"/>
    </location>
</feature>
<dbReference type="EMBL" id="CP012175">
    <property type="protein sequence ID" value="AKV80598.1"/>
    <property type="molecule type" value="Genomic_DNA"/>
</dbReference>
<dbReference type="Gene3D" id="3.90.245.10">
    <property type="entry name" value="Ribonucleoside hydrolase-like"/>
    <property type="match status" value="1"/>
</dbReference>
<dbReference type="Proteomes" id="UP000056255">
    <property type="component" value="Chromosome"/>
</dbReference>
<reference evidence="12 13" key="2">
    <citation type="journal article" date="2015" name="Genome Announc.">
        <title>Complete Genome Sequences of Evolved Arsenate-Resistant Metallosphaera sedula Strains.</title>
        <authorList>
            <person name="Ai C."/>
            <person name="McCarthy S."/>
            <person name="Schackwitz W."/>
            <person name="Martin J."/>
            <person name="Lipzen A."/>
            <person name="Blum P."/>
        </authorList>
    </citation>
    <scope>NUCLEOTIDE SEQUENCE [LARGE SCALE GENOMIC DNA]</scope>
    <source>
        <strain evidence="7 13">ARS120-1</strain>
        <strain evidence="8 12">ARS120-2</strain>
        <strain evidence="5 15">ARS50-1</strain>
        <strain evidence="6 14">ARS50-2</strain>
    </source>
</reference>
<organism evidence="4 10">
    <name type="scientific">Metallosphaera sedula</name>
    <dbReference type="NCBI Taxonomy" id="43687"/>
    <lineage>
        <taxon>Archaea</taxon>
        <taxon>Thermoproteota</taxon>
        <taxon>Thermoprotei</taxon>
        <taxon>Sulfolobales</taxon>
        <taxon>Sulfolobaceae</taxon>
        <taxon>Metallosphaera</taxon>
    </lineage>
</organism>
<dbReference type="Proteomes" id="UP000062398">
    <property type="component" value="Chromosome"/>
</dbReference>
<dbReference type="Proteomes" id="UP000068832">
    <property type="component" value="Chromosome"/>
</dbReference>
<evidence type="ECO:0000256" key="1">
    <source>
        <dbReference type="ARBA" id="ARBA00022801"/>
    </source>
</evidence>
<evidence type="ECO:0000313" key="10">
    <source>
        <dbReference type="Proteomes" id="UP000029084"/>
    </source>
</evidence>
<evidence type="ECO:0000313" key="15">
    <source>
        <dbReference type="Proteomes" id="UP000068832"/>
    </source>
</evidence>
<sequence length="305" mass="34432">MARKVIVDSDTASDDTIAILLASRLFDLLGVTIVAGNVKYDHQVRNALYTLEYIGKEDVPVYLGQDRPILNKWRTVEEVHGENGMGGWKIPEPKKRPEKEKAVDAIVRLSRENQGELEMLAISPLTNLALAYLREPSIVKWIKKVWIMGGAFTRGNTTPIAEFNFWVDPEAAKIVLDAGFDITIVPWETTEEYGTLDTSHWSRIKSMNTKLSEFFVNVNKTLLEFSMKQGNKGSVHPDSLTTYLAYDSSAILEERKFKVDVELCSISRGAMLVDWYTKGRENASVVLKADSKKFYNELISILSSF</sequence>
<evidence type="ECO:0000313" key="8">
    <source>
        <dbReference type="EMBL" id="AKV80598.1"/>
    </source>
</evidence>
<dbReference type="InterPro" id="IPR015910">
    <property type="entry name" value="I/U_nuclsd_hydro_CS"/>
</dbReference>
<keyword evidence="2" id="KW-0326">Glycosidase</keyword>
<dbReference type="InterPro" id="IPR036452">
    <property type="entry name" value="Ribo_hydro-like"/>
</dbReference>
<dbReference type="OMA" id="NEYTCPT"/>
<dbReference type="RefSeq" id="WP_012020730.1">
    <property type="nucleotide sequence ID" value="NZ_CP008822.1"/>
</dbReference>
<gene>
    <name evidence="4" type="ORF">HA72_0768</name>
    <name evidence="5" type="ORF">MsedA_0783</name>
    <name evidence="6" type="ORF">MsedB_0784</name>
    <name evidence="7" type="ORF">MsedC_0783</name>
    <name evidence="8" type="ORF">MsedD_0784</name>
    <name evidence="9" type="ORF">MsedE_0783</name>
</gene>
<dbReference type="PANTHER" id="PTHR46190">
    <property type="entry name" value="SI:CH211-201H21.5-RELATED"/>
    <property type="match status" value="1"/>
</dbReference>
<dbReference type="Proteomes" id="UP000062475">
    <property type="component" value="Chromosome"/>
</dbReference>
<evidence type="ECO:0000313" key="12">
    <source>
        <dbReference type="Proteomes" id="UP000061362"/>
    </source>
</evidence>
<evidence type="ECO:0000256" key="2">
    <source>
        <dbReference type="ARBA" id="ARBA00023295"/>
    </source>
</evidence>
<reference evidence="9 11" key="3">
    <citation type="submission" date="2015-07" db="EMBL/GenBank/DDBJ databases">
        <title>Physiological, transcriptional responses and genome re-sequencing of acid resistant extremely thermoacidophilic Metallosphaera sedula SARC-M1.</title>
        <authorList>
            <person name="Ai C."/>
            <person name="McCarthy S."/>
            <person name="Eckrich V."/>
            <person name="Rudrappa D."/>
            <person name="Qiu G."/>
            <person name="Blum P."/>
        </authorList>
    </citation>
    <scope>NUCLEOTIDE SEQUENCE [LARGE SCALE GENOMIC DNA]</scope>
    <source>
        <strain evidence="9 11">SARC-M1</strain>
    </source>
</reference>
<evidence type="ECO:0000313" key="14">
    <source>
        <dbReference type="Proteomes" id="UP000062475"/>
    </source>
</evidence>
<dbReference type="EMBL" id="CP008822">
    <property type="protein sequence ID" value="AIM26929.1"/>
    <property type="molecule type" value="Genomic_DNA"/>
</dbReference>
<dbReference type="PANTHER" id="PTHR46190:SF1">
    <property type="entry name" value="SI:CH211-201H21.5"/>
    <property type="match status" value="1"/>
</dbReference>
<dbReference type="CDD" id="cd02649">
    <property type="entry name" value="nuc_hydro_CeIAG"/>
    <property type="match status" value="1"/>
</dbReference>
<accession>A0A088E3B7</accession>
<dbReference type="EMBL" id="CP012173">
    <property type="protein sequence ID" value="AKV76102.1"/>
    <property type="molecule type" value="Genomic_DNA"/>
</dbReference>
<evidence type="ECO:0000313" key="7">
    <source>
        <dbReference type="EMBL" id="AKV78353.1"/>
    </source>
</evidence>
<protein>
    <submittedName>
        <fullName evidence="4 5">Nucleoside hydrolase</fullName>
    </submittedName>
</protein>